<comment type="caution">
    <text evidence="1">The sequence shown here is derived from an EMBL/GenBank/DDBJ whole genome shotgun (WGS) entry which is preliminary data.</text>
</comment>
<dbReference type="Proteomes" id="UP000324797">
    <property type="component" value="Unassembled WGS sequence"/>
</dbReference>
<sequence>MPLVSHKMCAQLSLEGEGRSRAARAGWGDLSTRAMFNAERLSPHPASHSASLHAIRPSPSRGGWHLACGSSAMMRDLSVHRTRRIHEHSE</sequence>
<evidence type="ECO:0000313" key="2">
    <source>
        <dbReference type="Proteomes" id="UP000324797"/>
    </source>
</evidence>
<evidence type="ECO:0000313" key="1">
    <source>
        <dbReference type="EMBL" id="TYO64066.1"/>
    </source>
</evidence>
<name>A0A5S4YI31_9BRAD</name>
<proteinExistence type="predicted"/>
<dbReference type="AlphaFoldDB" id="A0A5S4YI31"/>
<reference evidence="1 2" key="1">
    <citation type="submission" date="2019-08" db="EMBL/GenBank/DDBJ databases">
        <title>Bradyrhizobium hipponensis sp. nov., a rhizobium isolated from a Lupinus angustifolius root nodule in Tunisia.</title>
        <authorList>
            <person name="Off K."/>
            <person name="Rejili M."/>
            <person name="Mars M."/>
            <person name="Brachmann A."/>
            <person name="Marin M."/>
        </authorList>
    </citation>
    <scope>NUCLEOTIDE SEQUENCE [LARGE SCALE GENOMIC DNA]</scope>
    <source>
        <strain evidence="2">aSej3</strain>
    </source>
</reference>
<accession>A0A5S4YI31</accession>
<protein>
    <submittedName>
        <fullName evidence="1">Uncharacterized protein</fullName>
    </submittedName>
</protein>
<gene>
    <name evidence="1" type="ORF">FXV83_23635</name>
</gene>
<organism evidence="1 2">
    <name type="scientific">Bradyrhizobium hipponense</name>
    <dbReference type="NCBI Taxonomy" id="2605638"/>
    <lineage>
        <taxon>Bacteria</taxon>
        <taxon>Pseudomonadati</taxon>
        <taxon>Pseudomonadota</taxon>
        <taxon>Alphaproteobacteria</taxon>
        <taxon>Hyphomicrobiales</taxon>
        <taxon>Nitrobacteraceae</taxon>
        <taxon>Bradyrhizobium</taxon>
    </lineage>
</organism>
<dbReference type="EMBL" id="VSTH01000079">
    <property type="protein sequence ID" value="TYO64066.1"/>
    <property type="molecule type" value="Genomic_DNA"/>
</dbReference>
<keyword evidence="2" id="KW-1185">Reference proteome</keyword>